<evidence type="ECO:0000313" key="2">
    <source>
        <dbReference type="EMBL" id="XCD04537.1"/>
    </source>
</evidence>
<evidence type="ECO:0000313" key="1">
    <source>
        <dbReference type="EMBL" id="XCD03452.1"/>
    </source>
</evidence>
<reference evidence="1" key="1">
    <citation type="submission" date="2024-03" db="EMBL/GenBank/DDBJ databases">
        <title>Diverse circular DNA viruses in blood, oral, and fecal samples of captive lemurs.</title>
        <authorList>
            <person name="Paietta E.N."/>
            <person name="Kraberger S."/>
            <person name="Lund M.C."/>
            <person name="Custer J.M."/>
            <person name="Vargas K.M."/>
            <person name="Ehmke E.E."/>
            <person name="Yoder A.D."/>
            <person name="Varsani A."/>
        </authorList>
    </citation>
    <scope>NUCLEOTIDE SEQUENCE</scope>
    <source>
        <strain evidence="1">Duke_18_69</strain>
        <strain evidence="2">Duke_23FS_49</strain>
    </source>
</reference>
<name>A0AAU8AWE6_9VIRU</name>
<sequence length="89" mass="9532">MKCGVFSIYDSAAGVFTAPTIDVTDVSAKRSFSQAVNNAGSVMGFKPSDFSLYRVGFFDVENGSIEPCVPPVQIVSADRCMKVVIDDEV</sequence>
<dbReference type="EMBL" id="PP511472">
    <property type="protein sequence ID" value="XCD04537.1"/>
    <property type="molecule type" value="Genomic_DNA"/>
</dbReference>
<organism evidence="1">
    <name type="scientific">Dulem virus 147</name>
    <dbReference type="NCBI Taxonomy" id="3145624"/>
    <lineage>
        <taxon>Viruses</taxon>
        <taxon>Monodnaviria</taxon>
        <taxon>Sangervirae</taxon>
        <taxon>Phixviricota</taxon>
        <taxon>Malgrandaviricetes</taxon>
        <taxon>Petitvirales</taxon>
        <taxon>Microviridae</taxon>
        <taxon>Microvirus</taxon>
    </lineage>
</organism>
<dbReference type="EMBL" id="PP511359">
    <property type="protein sequence ID" value="XCD03452.1"/>
    <property type="molecule type" value="Genomic_DNA"/>
</dbReference>
<dbReference type="Pfam" id="PF20577">
    <property type="entry name" value="Phage_ORF5"/>
    <property type="match status" value="1"/>
</dbReference>
<protein>
    <submittedName>
        <fullName evidence="1">Nonstructural protein</fullName>
    </submittedName>
</protein>
<proteinExistence type="predicted"/>
<accession>A0AAU8AWE6</accession>
<dbReference type="InterPro" id="IPR046781">
    <property type="entry name" value="Phage_ORF5"/>
</dbReference>